<accession>A0A6J6C8U4</accession>
<dbReference type="NCBIfam" id="NF002877">
    <property type="entry name" value="PRK03317.1"/>
    <property type="match status" value="1"/>
</dbReference>
<dbReference type="GO" id="GO:0030170">
    <property type="term" value="F:pyridoxal phosphate binding"/>
    <property type="evidence" value="ECO:0007669"/>
    <property type="project" value="InterPro"/>
</dbReference>
<dbReference type="EMBL" id="CAEZST010000011">
    <property type="protein sequence ID" value="CAB4547505.1"/>
    <property type="molecule type" value="Genomic_DNA"/>
</dbReference>
<sequence length="356" mass="38739">MSTLDDLPIREDLRGQVPYGAPQLDVPVSLNVNENTYGIPEAVALSIIEKLAKATVSLNRYPDREFIELRTQLAGFLGHDLSANQVWAANGSNEILQQLFSAFGGPGRVALSFSPTYSMYPNIARITLTKYVEKPRNADFSLDLNQVVRQIQDVEPDIVIFCAPNNPTGTSLSLELIEAAYSVSKGIVVVDEAYSEFSNNPSALGLLPGRPRLVISRTMSKAFAFAGARLGYLAADPAVVDAMRIVRLPYHLSALTQAAASAALEHSNLLLENVERIKRQRDRIIAATSYWGLSPYPSDANFVLVGGFSDSQLVFDQLLRAGVLVRNVGIPHTLRITAGTEAETTKLLAELALLLD</sequence>
<dbReference type="Pfam" id="PF00155">
    <property type="entry name" value="Aminotran_1_2"/>
    <property type="match status" value="1"/>
</dbReference>
<evidence type="ECO:0000256" key="4">
    <source>
        <dbReference type="ARBA" id="ARBA00022679"/>
    </source>
</evidence>
<dbReference type="NCBIfam" id="TIGR01141">
    <property type="entry name" value="hisC"/>
    <property type="match status" value="1"/>
</dbReference>
<gene>
    <name evidence="9" type="ORF">UFOPK1503_00771</name>
</gene>
<evidence type="ECO:0000256" key="6">
    <source>
        <dbReference type="ARBA" id="ARBA00023102"/>
    </source>
</evidence>
<evidence type="ECO:0000256" key="2">
    <source>
        <dbReference type="ARBA" id="ARBA00022576"/>
    </source>
</evidence>
<evidence type="ECO:0000256" key="7">
    <source>
        <dbReference type="ARBA" id="ARBA00029440"/>
    </source>
</evidence>
<keyword evidence="6" id="KW-0368">Histidine biosynthesis</keyword>
<comment type="cofactor">
    <cofactor evidence="1">
        <name>pyridoxal 5'-phosphate</name>
        <dbReference type="ChEBI" id="CHEBI:597326"/>
    </cofactor>
</comment>
<dbReference type="Gene3D" id="3.40.640.10">
    <property type="entry name" value="Type I PLP-dependent aspartate aminotransferase-like (Major domain)"/>
    <property type="match status" value="1"/>
</dbReference>
<keyword evidence="2" id="KW-0032">Aminotransferase</keyword>
<protein>
    <submittedName>
        <fullName evidence="9">Unannotated protein</fullName>
    </submittedName>
</protein>
<keyword evidence="3" id="KW-0028">Amino-acid biosynthesis</keyword>
<dbReference type="Gene3D" id="3.90.1150.10">
    <property type="entry name" value="Aspartate Aminotransferase, domain 1"/>
    <property type="match status" value="1"/>
</dbReference>
<organism evidence="9">
    <name type="scientific">freshwater metagenome</name>
    <dbReference type="NCBI Taxonomy" id="449393"/>
    <lineage>
        <taxon>unclassified sequences</taxon>
        <taxon>metagenomes</taxon>
        <taxon>ecological metagenomes</taxon>
    </lineage>
</organism>
<dbReference type="InterPro" id="IPR015424">
    <property type="entry name" value="PyrdxlP-dep_Trfase"/>
</dbReference>
<dbReference type="PROSITE" id="PS00599">
    <property type="entry name" value="AA_TRANSFER_CLASS_2"/>
    <property type="match status" value="1"/>
</dbReference>
<evidence type="ECO:0000313" key="9">
    <source>
        <dbReference type="EMBL" id="CAB4547505.1"/>
    </source>
</evidence>
<name>A0A6J6C8U4_9ZZZZ</name>
<reference evidence="9" key="1">
    <citation type="submission" date="2020-05" db="EMBL/GenBank/DDBJ databases">
        <authorList>
            <person name="Chiriac C."/>
            <person name="Salcher M."/>
            <person name="Ghai R."/>
            <person name="Kavagutti S V."/>
        </authorList>
    </citation>
    <scope>NUCLEOTIDE SEQUENCE</scope>
</reference>
<dbReference type="InterPro" id="IPR004839">
    <property type="entry name" value="Aminotransferase_I/II_large"/>
</dbReference>
<evidence type="ECO:0000259" key="8">
    <source>
        <dbReference type="Pfam" id="PF00155"/>
    </source>
</evidence>
<dbReference type="InterPro" id="IPR005861">
    <property type="entry name" value="HisP_aminotrans"/>
</dbReference>
<dbReference type="GO" id="GO:0000105">
    <property type="term" value="P:L-histidine biosynthetic process"/>
    <property type="evidence" value="ECO:0007669"/>
    <property type="project" value="UniProtKB-KW"/>
</dbReference>
<dbReference type="PANTHER" id="PTHR42885:SF2">
    <property type="entry name" value="HISTIDINOL-PHOSPHATE AMINOTRANSFERASE"/>
    <property type="match status" value="1"/>
</dbReference>
<feature type="domain" description="Aminotransferase class I/classII large" evidence="8">
    <location>
        <begin position="28"/>
        <end position="349"/>
    </location>
</feature>
<comment type="pathway">
    <text evidence="7">Amino-acid biosynthesis.</text>
</comment>
<dbReference type="GO" id="GO:0004400">
    <property type="term" value="F:histidinol-phosphate transaminase activity"/>
    <property type="evidence" value="ECO:0007669"/>
    <property type="project" value="InterPro"/>
</dbReference>
<dbReference type="AlphaFoldDB" id="A0A6J6C8U4"/>
<keyword evidence="5" id="KW-0663">Pyridoxal phosphate</keyword>
<keyword evidence="4" id="KW-0808">Transferase</keyword>
<dbReference type="InterPro" id="IPR015422">
    <property type="entry name" value="PyrdxlP-dep_Trfase_small"/>
</dbReference>
<dbReference type="PANTHER" id="PTHR42885">
    <property type="entry name" value="HISTIDINOL-PHOSPHATE AMINOTRANSFERASE-RELATED"/>
    <property type="match status" value="1"/>
</dbReference>
<dbReference type="InterPro" id="IPR015421">
    <property type="entry name" value="PyrdxlP-dep_Trfase_major"/>
</dbReference>
<dbReference type="CDD" id="cd00609">
    <property type="entry name" value="AAT_like"/>
    <property type="match status" value="1"/>
</dbReference>
<proteinExistence type="inferred from homology"/>
<dbReference type="InterPro" id="IPR001917">
    <property type="entry name" value="Aminotrans_II_pyridoxalP_BS"/>
</dbReference>
<evidence type="ECO:0000256" key="5">
    <source>
        <dbReference type="ARBA" id="ARBA00022898"/>
    </source>
</evidence>
<evidence type="ECO:0000256" key="1">
    <source>
        <dbReference type="ARBA" id="ARBA00001933"/>
    </source>
</evidence>
<evidence type="ECO:0000256" key="3">
    <source>
        <dbReference type="ARBA" id="ARBA00022605"/>
    </source>
</evidence>
<dbReference type="SUPFAM" id="SSF53383">
    <property type="entry name" value="PLP-dependent transferases"/>
    <property type="match status" value="1"/>
</dbReference>
<dbReference type="HAMAP" id="MF_01023">
    <property type="entry name" value="HisC_aminotrans_2"/>
    <property type="match status" value="1"/>
</dbReference>